<keyword evidence="3" id="KW-1185">Reference proteome</keyword>
<name>A0A7J7NKE9_9MAGN</name>
<organism evidence="2 3">
    <name type="scientific">Kingdonia uniflora</name>
    <dbReference type="NCBI Taxonomy" id="39325"/>
    <lineage>
        <taxon>Eukaryota</taxon>
        <taxon>Viridiplantae</taxon>
        <taxon>Streptophyta</taxon>
        <taxon>Embryophyta</taxon>
        <taxon>Tracheophyta</taxon>
        <taxon>Spermatophyta</taxon>
        <taxon>Magnoliopsida</taxon>
        <taxon>Ranunculales</taxon>
        <taxon>Circaeasteraceae</taxon>
        <taxon>Kingdonia</taxon>
    </lineage>
</organism>
<evidence type="ECO:0000313" key="3">
    <source>
        <dbReference type="Proteomes" id="UP000541444"/>
    </source>
</evidence>
<proteinExistence type="predicted"/>
<evidence type="ECO:0000256" key="1">
    <source>
        <dbReference type="SAM" id="MobiDB-lite"/>
    </source>
</evidence>
<gene>
    <name evidence="2" type="ORF">GIB67_033177</name>
</gene>
<dbReference type="AlphaFoldDB" id="A0A7J7NKE9"/>
<feature type="region of interest" description="Disordered" evidence="1">
    <location>
        <begin position="63"/>
        <end position="117"/>
    </location>
</feature>
<dbReference type="Proteomes" id="UP000541444">
    <property type="component" value="Unassembled WGS sequence"/>
</dbReference>
<feature type="compositionally biased region" description="Polar residues" evidence="1">
    <location>
        <begin position="80"/>
        <end position="94"/>
    </location>
</feature>
<reference evidence="2 3" key="1">
    <citation type="journal article" date="2020" name="IScience">
        <title>Genome Sequencing of the Endangered Kingdonia uniflora (Circaeasteraceae, Ranunculales) Reveals Potential Mechanisms of Evolutionary Specialization.</title>
        <authorList>
            <person name="Sun Y."/>
            <person name="Deng T."/>
            <person name="Zhang A."/>
            <person name="Moore M.J."/>
            <person name="Landis J.B."/>
            <person name="Lin N."/>
            <person name="Zhang H."/>
            <person name="Zhang X."/>
            <person name="Huang J."/>
            <person name="Zhang X."/>
            <person name="Sun H."/>
            <person name="Wang H."/>
        </authorList>
    </citation>
    <scope>NUCLEOTIDE SEQUENCE [LARGE SCALE GENOMIC DNA]</scope>
    <source>
        <strain evidence="2">TB1705</strain>
        <tissue evidence="2">Leaf</tissue>
    </source>
</reference>
<dbReference type="EMBL" id="JACGCM010000722">
    <property type="protein sequence ID" value="KAF6167675.1"/>
    <property type="molecule type" value="Genomic_DNA"/>
</dbReference>
<accession>A0A7J7NKE9</accession>
<sequence length="185" mass="20884">MVSLFIKRSALPLTETPSALHDDQENDTHKIYQGLNGGNDFKHCEAYKILAREPRWANLRDDGLNHVGNVPKNVVRRTSDNSSLRNSVESNNLSEAPDGPPTPQYADQNSKVDGSLYDGGSRPISQILFRKNHVTQKALDGVIAYGNGIQTMLDELRLKKRQAKEENKRKRAEAIQQWQAKMDFK</sequence>
<comment type="caution">
    <text evidence="2">The sequence shown here is derived from an EMBL/GenBank/DDBJ whole genome shotgun (WGS) entry which is preliminary data.</text>
</comment>
<protein>
    <submittedName>
        <fullName evidence="2">Uncharacterized protein</fullName>
    </submittedName>
</protein>
<evidence type="ECO:0000313" key="2">
    <source>
        <dbReference type="EMBL" id="KAF6167675.1"/>
    </source>
</evidence>